<evidence type="ECO:0000313" key="4">
    <source>
        <dbReference type="Proteomes" id="UP000236291"/>
    </source>
</evidence>
<proteinExistence type="predicted"/>
<reference evidence="3 4" key="1">
    <citation type="journal article" date="2014" name="Am. J. Bot.">
        <title>Genome assembly and annotation for red clover (Trifolium pratense; Fabaceae).</title>
        <authorList>
            <person name="Istvanek J."/>
            <person name="Jaros M."/>
            <person name="Krenek A."/>
            <person name="Repkova J."/>
        </authorList>
    </citation>
    <scope>NUCLEOTIDE SEQUENCE [LARGE SCALE GENOMIC DNA]</scope>
    <source>
        <strain evidence="4">cv. Tatra</strain>
        <tissue evidence="3">Young leaves</tissue>
    </source>
</reference>
<comment type="caution">
    <text evidence="3">The sequence shown here is derived from an EMBL/GenBank/DDBJ whole genome shotgun (WGS) entry which is preliminary data.</text>
</comment>
<organism evidence="3 4">
    <name type="scientific">Trifolium pratense</name>
    <name type="common">Red clover</name>
    <dbReference type="NCBI Taxonomy" id="57577"/>
    <lineage>
        <taxon>Eukaryota</taxon>
        <taxon>Viridiplantae</taxon>
        <taxon>Streptophyta</taxon>
        <taxon>Embryophyta</taxon>
        <taxon>Tracheophyta</taxon>
        <taxon>Spermatophyta</taxon>
        <taxon>Magnoliopsida</taxon>
        <taxon>eudicotyledons</taxon>
        <taxon>Gunneridae</taxon>
        <taxon>Pentapetalae</taxon>
        <taxon>rosids</taxon>
        <taxon>fabids</taxon>
        <taxon>Fabales</taxon>
        <taxon>Fabaceae</taxon>
        <taxon>Papilionoideae</taxon>
        <taxon>50 kb inversion clade</taxon>
        <taxon>NPAAA clade</taxon>
        <taxon>Hologalegina</taxon>
        <taxon>IRL clade</taxon>
        <taxon>Trifolieae</taxon>
        <taxon>Trifolium</taxon>
    </lineage>
</organism>
<dbReference type="STRING" id="57577.A0A2K3L3U8"/>
<keyword evidence="1" id="KW-0175">Coiled coil</keyword>
<keyword evidence="2" id="KW-0472">Membrane</keyword>
<evidence type="ECO:0000313" key="3">
    <source>
        <dbReference type="EMBL" id="PNX73210.1"/>
    </source>
</evidence>
<protein>
    <submittedName>
        <fullName evidence="3">Peroxisomal and mitochondrial division factor1</fullName>
    </submittedName>
</protein>
<name>A0A2K3L3U8_TRIPR</name>
<reference evidence="3 4" key="2">
    <citation type="journal article" date="2017" name="Front. Plant Sci.">
        <title>Gene Classification and Mining of Molecular Markers Useful in Red Clover (Trifolium pratense) Breeding.</title>
        <authorList>
            <person name="Istvanek J."/>
            <person name="Dluhosova J."/>
            <person name="Dluhos P."/>
            <person name="Patkova L."/>
            <person name="Nedelnik J."/>
            <person name="Repkova J."/>
        </authorList>
    </citation>
    <scope>NUCLEOTIDE SEQUENCE [LARGE SCALE GENOMIC DNA]</scope>
    <source>
        <strain evidence="4">cv. Tatra</strain>
        <tissue evidence="3">Young leaves</tissue>
    </source>
</reference>
<keyword evidence="2" id="KW-0812">Transmembrane</keyword>
<feature type="coiled-coil region" evidence="1">
    <location>
        <begin position="23"/>
        <end position="85"/>
    </location>
</feature>
<feature type="transmembrane region" description="Helical" evidence="2">
    <location>
        <begin position="287"/>
        <end position="308"/>
    </location>
</feature>
<accession>A0A2K3L3U8</accession>
<evidence type="ECO:0000256" key="2">
    <source>
        <dbReference type="SAM" id="Phobius"/>
    </source>
</evidence>
<evidence type="ECO:0000256" key="1">
    <source>
        <dbReference type="SAM" id="Coils"/>
    </source>
</evidence>
<dbReference type="AlphaFoldDB" id="A0A2K3L3U8"/>
<gene>
    <name evidence="3" type="ORF">L195_g029109</name>
</gene>
<dbReference type="Proteomes" id="UP000236291">
    <property type="component" value="Unassembled WGS sequence"/>
</dbReference>
<dbReference type="EMBL" id="ASHM01025697">
    <property type="protein sequence ID" value="PNX73210.1"/>
    <property type="molecule type" value="Genomic_DNA"/>
</dbReference>
<sequence>MADDGVSNGGVNDQYEVQSVTKISALERERDELVTENNAKKEEIKKLSDELEELRSKSEEKREKIDELLAEVERSQDAVKAAEVIAARAADLETQVSRMQHDMISDMSASDELKKESDGLKEVLKEKESRVEELVKEVESLKKVKSESEARIKDLEKRIGGLEMKEIDERNKRIRVEEELRDKIGEKDREIEGFRSRVEELEKVAGEKNHEIGDWVKEKLSLEKALRESEEKAKVFESNIIQLRNEAGEAEKMIRSLNEKAVEIVDRDINGNDGIEREGGNERKLQWPIVAAGAGSTVAVAALIYVYCAKRS</sequence>
<keyword evidence="2" id="KW-1133">Transmembrane helix</keyword>
<feature type="coiled-coil region" evidence="1">
    <location>
        <begin position="110"/>
        <end position="260"/>
    </location>
</feature>